<dbReference type="AlphaFoldDB" id="A0ABD0RXZ9"/>
<keyword evidence="2" id="KW-1185">Reference proteome</keyword>
<dbReference type="EMBL" id="JAMKFB020000001">
    <property type="protein sequence ID" value="KAL0202981.1"/>
    <property type="molecule type" value="Genomic_DNA"/>
</dbReference>
<sequence length="137" mass="15585">LVNSSVVQLPQCYREVLGVSGHFLGSLGLEWVPMGHLSATHPSDTTPPTSTRSTAECSTRGCRTEARGGYHQSSLWMKPHFEMPHVNVSVCLICVVTMKNRDPYSNLMTQREKEWVARIQMMQLQSTDPYLDDYYYQ</sequence>
<evidence type="ECO:0000313" key="1">
    <source>
        <dbReference type="EMBL" id="KAL0202981.1"/>
    </source>
</evidence>
<dbReference type="PANTHER" id="PTHR21551">
    <property type="entry name" value="TOPOISOMERASE II-ASSOCIATED PROTEIN PAT1"/>
    <property type="match status" value="1"/>
</dbReference>
<gene>
    <name evidence="1" type="ORF">M9458_000999</name>
</gene>
<comment type="caution">
    <text evidence="1">The sequence shown here is derived from an EMBL/GenBank/DDBJ whole genome shotgun (WGS) entry which is preliminary data.</text>
</comment>
<protein>
    <submittedName>
        <fullName evidence="1">Uncharacterized protein</fullName>
    </submittedName>
</protein>
<name>A0ABD0RXZ9_CIRMR</name>
<organism evidence="1 2">
    <name type="scientific">Cirrhinus mrigala</name>
    <name type="common">Mrigala</name>
    <dbReference type="NCBI Taxonomy" id="683832"/>
    <lineage>
        <taxon>Eukaryota</taxon>
        <taxon>Metazoa</taxon>
        <taxon>Chordata</taxon>
        <taxon>Craniata</taxon>
        <taxon>Vertebrata</taxon>
        <taxon>Euteleostomi</taxon>
        <taxon>Actinopterygii</taxon>
        <taxon>Neopterygii</taxon>
        <taxon>Teleostei</taxon>
        <taxon>Ostariophysi</taxon>
        <taxon>Cypriniformes</taxon>
        <taxon>Cyprinidae</taxon>
        <taxon>Labeoninae</taxon>
        <taxon>Labeonini</taxon>
        <taxon>Cirrhinus</taxon>
    </lineage>
</organism>
<proteinExistence type="predicted"/>
<feature type="non-terminal residue" evidence="1">
    <location>
        <position position="137"/>
    </location>
</feature>
<reference evidence="1 2" key="1">
    <citation type="submission" date="2024-05" db="EMBL/GenBank/DDBJ databases">
        <title>Genome sequencing and assembly of Indian major carp, Cirrhinus mrigala (Hamilton, 1822).</title>
        <authorList>
            <person name="Mohindra V."/>
            <person name="Chowdhury L.M."/>
            <person name="Lal K."/>
            <person name="Jena J.K."/>
        </authorList>
    </citation>
    <scope>NUCLEOTIDE SEQUENCE [LARGE SCALE GENOMIC DNA]</scope>
    <source>
        <strain evidence="1">CM1030</strain>
        <tissue evidence="1">Blood</tissue>
    </source>
</reference>
<dbReference type="InterPro" id="IPR039900">
    <property type="entry name" value="Pat1-like"/>
</dbReference>
<dbReference type="PANTHER" id="PTHR21551:SF2">
    <property type="entry name" value="PROTEIN PAT1 HOMOLOG 1"/>
    <property type="match status" value="1"/>
</dbReference>
<dbReference type="Proteomes" id="UP001529510">
    <property type="component" value="Unassembled WGS sequence"/>
</dbReference>
<feature type="non-terminal residue" evidence="1">
    <location>
        <position position="1"/>
    </location>
</feature>
<evidence type="ECO:0000313" key="2">
    <source>
        <dbReference type="Proteomes" id="UP001529510"/>
    </source>
</evidence>
<accession>A0ABD0RXZ9</accession>